<dbReference type="OrthoDB" id="384238at2157"/>
<evidence type="ECO:0000313" key="3">
    <source>
        <dbReference type="Proteomes" id="UP000251717"/>
    </source>
</evidence>
<dbReference type="EMBL" id="MZGS01000014">
    <property type="protein sequence ID" value="PWB88076.1"/>
    <property type="molecule type" value="Genomic_DNA"/>
</dbReference>
<dbReference type="GO" id="GO:0008270">
    <property type="term" value="F:zinc ion binding"/>
    <property type="evidence" value="ECO:0007669"/>
    <property type="project" value="InterPro"/>
</dbReference>
<evidence type="ECO:0000313" key="2">
    <source>
        <dbReference type="EMBL" id="PWB88076.1"/>
    </source>
</evidence>
<dbReference type="RefSeq" id="WP_116591212.1">
    <property type="nucleotide sequence ID" value="NZ_MZGS01000014.1"/>
</dbReference>
<protein>
    <recommendedName>
        <fullName evidence="1">B box-type domain-containing protein</fullName>
    </recommendedName>
</protein>
<dbReference type="AlphaFoldDB" id="A0A315XNX9"/>
<proteinExistence type="predicted"/>
<feature type="domain" description="B box-type" evidence="1">
    <location>
        <begin position="1"/>
        <end position="36"/>
    </location>
</feature>
<evidence type="ECO:0000259" key="1">
    <source>
        <dbReference type="PROSITE" id="PS50119"/>
    </source>
</evidence>
<reference evidence="2 3" key="1">
    <citation type="submission" date="2017-03" db="EMBL/GenBank/DDBJ databases">
        <title>Genome sequence of Methanobrevibacter thaueri.</title>
        <authorList>
            <person name="Poehlein A."/>
            <person name="Seedorf H."/>
            <person name="Daniel R."/>
        </authorList>
    </citation>
    <scope>NUCLEOTIDE SEQUENCE [LARGE SCALE GENOMIC DNA]</scope>
    <source>
        <strain evidence="2 3">DSM 11995</strain>
    </source>
</reference>
<dbReference type="PROSITE" id="PS50119">
    <property type="entry name" value="ZF_BBOX"/>
    <property type="match status" value="1"/>
</dbReference>
<dbReference type="InterPro" id="IPR000315">
    <property type="entry name" value="Znf_B-box"/>
</dbReference>
<dbReference type="Proteomes" id="UP000251717">
    <property type="component" value="Unassembled WGS sequence"/>
</dbReference>
<comment type="caution">
    <text evidence="2">The sequence shown here is derived from an EMBL/GenBank/DDBJ whole genome shotgun (WGS) entry which is preliminary data.</text>
</comment>
<organism evidence="2 3">
    <name type="scientific">Methanobrevibacter thaueri</name>
    <dbReference type="NCBI Taxonomy" id="190975"/>
    <lineage>
        <taxon>Archaea</taxon>
        <taxon>Methanobacteriati</taxon>
        <taxon>Methanobacteriota</taxon>
        <taxon>Methanomada group</taxon>
        <taxon>Methanobacteria</taxon>
        <taxon>Methanobacteriales</taxon>
        <taxon>Methanobacteriaceae</taxon>
        <taxon>Methanobrevibacter</taxon>
    </lineage>
</organism>
<keyword evidence="3" id="KW-1185">Reference proteome</keyword>
<gene>
    <name evidence="2" type="ORF">MBBTH_02200</name>
</gene>
<accession>A0A315XNX9</accession>
<sequence>MKCDSCGKTFEDDIIAFCEKCEKYYCMNCSIKHKHNEINFLRIEDNQLTRINTGIGGAGIGDTHHKFYTDKKWISRHRPCKHAEQELKIGKPIFYCDDGKIRCTDCLYESGIINVEPIIKTEDEKLLLLLTHTFEPQNLEFRVKCDKKGVKGGKVTLKLIIENKKSHEIRDINIRIESFAANPLPQNKNLNIYREEMYSRYLIYKKILIQSIKSKERKTIELEVDIPEDGEIKENQFVNFEVEGIENNNDNPESLKVPNDLMIYAQFTYKTFLGFEYWSYVEEEIVKLK</sequence>
<name>A0A315XNX9_9EURY</name>